<name>A0ABT9V1E5_9BACL</name>
<gene>
    <name evidence="1" type="ORF">J2S07_001062</name>
</gene>
<evidence type="ECO:0000313" key="1">
    <source>
        <dbReference type="EMBL" id="MDQ0154758.1"/>
    </source>
</evidence>
<evidence type="ECO:0008006" key="3">
    <source>
        <dbReference type="Google" id="ProtNLM"/>
    </source>
</evidence>
<dbReference type="RefSeq" id="WP_307149351.1">
    <property type="nucleotide sequence ID" value="NZ_JAUSTU010000004.1"/>
</dbReference>
<sequence>MEFSLMSKECALPCEVTIDEDNGRYMIRKADSSGEVFNSPEELVQWVLTNWHSDEFVDKKQFERMINEIQAFFPL</sequence>
<proteinExistence type="predicted"/>
<evidence type="ECO:0000313" key="2">
    <source>
        <dbReference type="Proteomes" id="UP001231362"/>
    </source>
</evidence>
<organism evidence="1 2">
    <name type="scientific">Anoxybacillus andreesenii</name>
    <dbReference type="NCBI Taxonomy" id="1325932"/>
    <lineage>
        <taxon>Bacteria</taxon>
        <taxon>Bacillati</taxon>
        <taxon>Bacillota</taxon>
        <taxon>Bacilli</taxon>
        <taxon>Bacillales</taxon>
        <taxon>Anoxybacillaceae</taxon>
        <taxon>Anoxybacillus</taxon>
    </lineage>
</organism>
<accession>A0ABT9V1E5</accession>
<dbReference type="EMBL" id="JAUSTU010000004">
    <property type="protein sequence ID" value="MDQ0154758.1"/>
    <property type="molecule type" value="Genomic_DNA"/>
</dbReference>
<reference evidence="1 2" key="1">
    <citation type="submission" date="2023-07" db="EMBL/GenBank/DDBJ databases">
        <title>Genomic Encyclopedia of Type Strains, Phase IV (KMG-IV): sequencing the most valuable type-strain genomes for metagenomic binning, comparative biology and taxonomic classification.</title>
        <authorList>
            <person name="Goeker M."/>
        </authorList>
    </citation>
    <scope>NUCLEOTIDE SEQUENCE [LARGE SCALE GENOMIC DNA]</scope>
    <source>
        <strain evidence="1 2">DSM 23948</strain>
    </source>
</reference>
<comment type="caution">
    <text evidence="1">The sequence shown here is derived from an EMBL/GenBank/DDBJ whole genome shotgun (WGS) entry which is preliminary data.</text>
</comment>
<dbReference type="Proteomes" id="UP001231362">
    <property type="component" value="Unassembled WGS sequence"/>
</dbReference>
<keyword evidence="2" id="KW-1185">Reference proteome</keyword>
<protein>
    <recommendedName>
        <fullName evidence="3">Threonine dehydratase</fullName>
    </recommendedName>
</protein>